<dbReference type="GO" id="GO:0005664">
    <property type="term" value="C:nuclear origin of replication recognition complex"/>
    <property type="evidence" value="ECO:0007669"/>
    <property type="project" value="TreeGrafter"/>
</dbReference>
<proteinExistence type="predicted"/>
<name>A0A8J5II58_ZINOF</name>
<dbReference type="Proteomes" id="UP000734854">
    <property type="component" value="Unassembled WGS sequence"/>
</dbReference>
<dbReference type="Gene3D" id="3.40.50.300">
    <property type="entry name" value="P-loop containing nucleotide triphosphate hydrolases"/>
    <property type="match status" value="1"/>
</dbReference>
<dbReference type="PANTHER" id="PTHR12087:SF0">
    <property type="entry name" value="ORIGIN RECOGNITION COMPLEX SUBUNIT 4"/>
    <property type="match status" value="1"/>
</dbReference>
<dbReference type="EMBL" id="JACMSC010000001">
    <property type="protein sequence ID" value="KAG6535684.1"/>
    <property type="molecule type" value="Genomic_DNA"/>
</dbReference>
<accession>A0A8J5II58</accession>
<dbReference type="AlphaFoldDB" id="A0A8J5II58"/>
<dbReference type="PANTHER" id="PTHR12087">
    <property type="entry name" value="ORIGIN RECOGNITION COMPLEX SUBUNIT 4"/>
    <property type="match status" value="1"/>
</dbReference>
<dbReference type="GO" id="GO:0016887">
    <property type="term" value="F:ATP hydrolysis activity"/>
    <property type="evidence" value="ECO:0007669"/>
    <property type="project" value="InterPro"/>
</dbReference>
<gene>
    <name evidence="2" type="ORF">ZIOFF_000707</name>
</gene>
<organism evidence="2 3">
    <name type="scientific">Zingiber officinale</name>
    <name type="common">Ginger</name>
    <name type="synonym">Amomum zingiber</name>
    <dbReference type="NCBI Taxonomy" id="94328"/>
    <lineage>
        <taxon>Eukaryota</taxon>
        <taxon>Viridiplantae</taxon>
        <taxon>Streptophyta</taxon>
        <taxon>Embryophyta</taxon>
        <taxon>Tracheophyta</taxon>
        <taxon>Spermatophyta</taxon>
        <taxon>Magnoliopsida</taxon>
        <taxon>Liliopsida</taxon>
        <taxon>Zingiberales</taxon>
        <taxon>Zingiberaceae</taxon>
        <taxon>Zingiber</taxon>
    </lineage>
</organism>
<dbReference type="Pfam" id="PF00004">
    <property type="entry name" value="AAA"/>
    <property type="match status" value="1"/>
</dbReference>
<evidence type="ECO:0000259" key="1">
    <source>
        <dbReference type="Pfam" id="PF00004"/>
    </source>
</evidence>
<keyword evidence="3" id="KW-1185">Reference proteome</keyword>
<dbReference type="GO" id="GO:0006270">
    <property type="term" value="P:DNA replication initiation"/>
    <property type="evidence" value="ECO:0007669"/>
    <property type="project" value="TreeGrafter"/>
</dbReference>
<dbReference type="InterPro" id="IPR016527">
    <property type="entry name" value="ORC4"/>
</dbReference>
<sequence>MRDRIVECGLREPQEQNLLSNPNLSEEKRMVARIPQCAGRSAISSLLALPIAARAGLLVPASHGDGIGPTTAGEGEPTFVLVLEIASPRVERSLLLRSFAKSGVTALKISGTVMMASSDGNAGFMIDMLKECGLSHKSIIFVLDEFDLFAQGKQRLLYSLLDAMQTMTSQAIVIGVSYRLDAD</sequence>
<evidence type="ECO:0000313" key="3">
    <source>
        <dbReference type="Proteomes" id="UP000734854"/>
    </source>
</evidence>
<reference evidence="2 3" key="1">
    <citation type="submission" date="2020-08" db="EMBL/GenBank/DDBJ databases">
        <title>Plant Genome Project.</title>
        <authorList>
            <person name="Zhang R.-G."/>
        </authorList>
    </citation>
    <scope>NUCLEOTIDE SEQUENCE [LARGE SCALE GENOMIC DNA]</scope>
    <source>
        <tissue evidence="2">Rhizome</tissue>
    </source>
</reference>
<dbReference type="GO" id="GO:0005524">
    <property type="term" value="F:ATP binding"/>
    <property type="evidence" value="ECO:0007669"/>
    <property type="project" value="InterPro"/>
</dbReference>
<protein>
    <recommendedName>
        <fullName evidence="1">ATPase AAA-type core domain-containing protein</fullName>
    </recommendedName>
</protein>
<dbReference type="GO" id="GO:0003688">
    <property type="term" value="F:DNA replication origin binding"/>
    <property type="evidence" value="ECO:0007669"/>
    <property type="project" value="TreeGrafter"/>
</dbReference>
<feature type="domain" description="ATPase AAA-type core" evidence="1">
    <location>
        <begin position="92"/>
        <end position="181"/>
    </location>
</feature>
<dbReference type="InterPro" id="IPR003959">
    <property type="entry name" value="ATPase_AAA_core"/>
</dbReference>
<comment type="caution">
    <text evidence="2">The sequence shown here is derived from an EMBL/GenBank/DDBJ whole genome shotgun (WGS) entry which is preliminary data.</text>
</comment>
<evidence type="ECO:0000313" key="2">
    <source>
        <dbReference type="EMBL" id="KAG6535684.1"/>
    </source>
</evidence>
<dbReference type="InterPro" id="IPR027417">
    <property type="entry name" value="P-loop_NTPase"/>
</dbReference>